<evidence type="ECO:0000259" key="12">
    <source>
        <dbReference type="PROSITE" id="PS51194"/>
    </source>
</evidence>
<dbReference type="GO" id="GO:0005524">
    <property type="term" value="F:ATP binding"/>
    <property type="evidence" value="ECO:0007669"/>
    <property type="project" value="UniProtKB-KW"/>
</dbReference>
<evidence type="ECO:0000256" key="9">
    <source>
        <dbReference type="SAM" id="Coils"/>
    </source>
</evidence>
<feature type="compositionally biased region" description="Basic and acidic residues" evidence="10">
    <location>
        <begin position="1355"/>
        <end position="1364"/>
    </location>
</feature>
<dbReference type="EMBL" id="JALJOS010000024">
    <property type="protein sequence ID" value="KAK9825553.1"/>
    <property type="molecule type" value="Genomic_DNA"/>
</dbReference>
<feature type="domain" description="Helicase C-terminal" evidence="12">
    <location>
        <begin position="1888"/>
        <end position="2058"/>
    </location>
</feature>
<dbReference type="InterPro" id="IPR014001">
    <property type="entry name" value="Helicase_ATP-bd"/>
</dbReference>
<dbReference type="PANTHER" id="PTHR45797:SF1">
    <property type="entry name" value="HELICASE ARIP4"/>
    <property type="match status" value="1"/>
</dbReference>
<feature type="region of interest" description="Disordered" evidence="10">
    <location>
        <begin position="897"/>
        <end position="919"/>
    </location>
</feature>
<feature type="compositionally biased region" description="Polar residues" evidence="10">
    <location>
        <begin position="2679"/>
        <end position="2689"/>
    </location>
</feature>
<dbReference type="InterPro" id="IPR000330">
    <property type="entry name" value="SNF2_N"/>
</dbReference>
<comment type="caution">
    <text evidence="13">The sequence shown here is derived from an EMBL/GenBank/DDBJ whole genome shotgun (WGS) entry which is preliminary data.</text>
</comment>
<dbReference type="Gene3D" id="3.40.50.300">
    <property type="entry name" value="P-loop containing nucleotide triphosphate hydrolases"/>
    <property type="match status" value="1"/>
</dbReference>
<dbReference type="Pfam" id="PF00176">
    <property type="entry name" value="SNF2-rel_dom"/>
    <property type="match status" value="1"/>
</dbReference>
<feature type="region of interest" description="Disordered" evidence="10">
    <location>
        <begin position="1282"/>
        <end position="1327"/>
    </location>
</feature>
<feature type="region of interest" description="Disordered" evidence="10">
    <location>
        <begin position="2949"/>
        <end position="3057"/>
    </location>
</feature>
<dbReference type="InterPro" id="IPR044574">
    <property type="entry name" value="ARIP4-like"/>
</dbReference>
<protein>
    <submittedName>
        <fullName evidence="13">Uncharacterized protein</fullName>
    </submittedName>
</protein>
<dbReference type="InterPro" id="IPR001650">
    <property type="entry name" value="Helicase_C-like"/>
</dbReference>
<keyword evidence="14" id="KW-1185">Reference proteome</keyword>
<evidence type="ECO:0000256" key="8">
    <source>
        <dbReference type="ARBA" id="ARBA00023242"/>
    </source>
</evidence>
<evidence type="ECO:0000259" key="11">
    <source>
        <dbReference type="PROSITE" id="PS51192"/>
    </source>
</evidence>
<dbReference type="InterPro" id="IPR049730">
    <property type="entry name" value="SNF2/RAD54-like_C"/>
</dbReference>
<feature type="compositionally biased region" description="Low complexity" evidence="10">
    <location>
        <begin position="2455"/>
        <end position="2466"/>
    </location>
</feature>
<evidence type="ECO:0000256" key="10">
    <source>
        <dbReference type="SAM" id="MobiDB-lite"/>
    </source>
</evidence>
<dbReference type="GO" id="GO:0005634">
    <property type="term" value="C:nucleus"/>
    <property type="evidence" value="ECO:0007669"/>
    <property type="project" value="UniProtKB-SubCell"/>
</dbReference>
<evidence type="ECO:0000256" key="7">
    <source>
        <dbReference type="ARBA" id="ARBA00023125"/>
    </source>
</evidence>
<organism evidence="13 14">
    <name type="scientific">Apatococcus lobatus</name>
    <dbReference type="NCBI Taxonomy" id="904363"/>
    <lineage>
        <taxon>Eukaryota</taxon>
        <taxon>Viridiplantae</taxon>
        <taxon>Chlorophyta</taxon>
        <taxon>core chlorophytes</taxon>
        <taxon>Trebouxiophyceae</taxon>
        <taxon>Chlorellales</taxon>
        <taxon>Chlorellaceae</taxon>
        <taxon>Apatococcus</taxon>
    </lineage>
</organism>
<comment type="similarity">
    <text evidence="2">Belongs to the SNF2/RAD54 helicase family.</text>
</comment>
<evidence type="ECO:0000256" key="2">
    <source>
        <dbReference type="ARBA" id="ARBA00007025"/>
    </source>
</evidence>
<feature type="compositionally biased region" description="Polar residues" evidence="10">
    <location>
        <begin position="2814"/>
        <end position="2823"/>
    </location>
</feature>
<dbReference type="GO" id="GO:0004386">
    <property type="term" value="F:helicase activity"/>
    <property type="evidence" value="ECO:0007669"/>
    <property type="project" value="UniProtKB-KW"/>
</dbReference>
<gene>
    <name evidence="13" type="ORF">WJX74_005854</name>
</gene>
<feature type="compositionally biased region" description="Polar residues" evidence="10">
    <location>
        <begin position="2436"/>
        <end position="2454"/>
    </location>
</feature>
<feature type="compositionally biased region" description="Acidic residues" evidence="10">
    <location>
        <begin position="1754"/>
        <end position="1765"/>
    </location>
</feature>
<dbReference type="Gene3D" id="3.40.50.10810">
    <property type="entry name" value="Tandem AAA-ATPase domain"/>
    <property type="match status" value="1"/>
</dbReference>
<sequence>MAGPALARELGELKQARTRLRAEHKQQVRTVQSEIVRLQAEVARLDTEFEQQDATLDEKHQTLLLNILLGPPAPLTTAAPAVVSQPASWLPSACPPEYHGTPAVLDLEPGSSAAGHYPVPAAALPVEPSYALDHADDMDQDIDAAPSAVIAIADWPAVKPLSPQPQPEDPASSDHAKPAAAQRLENMQAALAKASNAAACTADADADAVTNVPDTSPTAMKSPAMFHYSLPIIPSAARIYQRQIPAHLGIGSASAARVNGAEEPWQVPELRPLVTNAADLMRALDYDDWAVVLGDMDIVRQRQQALRKEQLRRIRWTKALAQGRKPKDLQLHLDGQLQEGSDSDDSEDESDSSLGNFHARAGMPSGDVVAHAPDEPEELPLWGEGDSDFTDSDHEDSAGTGRSGNVVGDIDLRSNRHANPMEDSSSAVDSQALLREALSAALGLAGLREPELSSLLDDMVPEIIQETAGFGACLGQASRQHRLREVRAAHIYQTLLAALESFHNQWDQKAFDKLQQQAHRIWKEGQAPEKIRWWSDELQHRQKQQLPKGMLNIAKTHMDGASGTKKDTAAIHHAAKSIEQTFVAILEFQSKLIIAERSTQPSAPKVDRVPSKQPSKLPVELEAESINGSSEEEEGNEEQEEEGDADDEDEEADDSWLVDDDADDGEPQDQGYEEGSSTAKGSTGTPQDSQSNLARPSELSTQVLVSRKRAREHGLSDDEDDKAAQAVELPGTVTCKNAEPQDKHEDASSEAQLEQMQAAEPSNGNSNASGGQSSAANNDDQQASSDQDHEALQPAAQRSEDIIEEQAVSDVEEDAGKIIPEGDDDDVAVDMDMDLAAQAGTAEVMDAAKTDQPGPGEAALIYSESVHMQAPDMVFKDALVNASDQPDDLRAEAAELTTDDKRSAAAATAASAMPPPASQDECFRELFGMQPSQTQQAVGLHVPDAETNVLLQGTTHAAEDALLRAKVQPHISGPESAPSTAPGALAVPEHEMDMEAAHNVRQARPDQPEDIPATPGRRVSSGPSSLDEDYDVDITSVLLKDSAVEVLEKHQDTHVWRSAKLQESLPADPLPGAVAAVEFDNDASGCTFSRECCLIRPKPPQEHRVRDLAELQRGSVIDVEEPGSRGFCRAVVICVGSPKLPFTCKASFTLSAAISCIEVVQKESTPSVRIQWASGSSDAYKTIKPSDLPLLGVRHARSWKPAAQAWASLSEADMATIQEGVKLSSDREGTKAANKRRDYDAADALSKMFTAKQPTKRQKKDMRQVFVQRYLARRTMCPFHRAKKILGSEKPAKQNVKPAEAPGPRKQQQQATGRRKTAPSKKVPGATYQAVAAAAKQDKLRKERDAARQEDIEKALKRREDKRNRTAGLVSPKARTPRPAGQQDGACLLFPDKPESGVFVEGHIARVLKPHQWEGVRFLWEQTVMAELEEQEGYLNGGCILAHSMGLGKTLQTVAFLHTYHASFPTQRSLLVVPSNVLPNWEREFQQWLPTSKPAGREASALTFDKVRQFRTHKDIDEWFAAEGSVLIITFKQVQLLAPVTKAKKEKLRMDEVALKKQAAKDAVFKKLRHGADVVVTDEAHELRNPKSGMAAAMSRFATRKRIALTGYPLQNKLEEYWTMIEWIQQVHIVGDAAAFHEKFGLPIMKGQIAGASDAERKEMAHALSNLAILSEDFIHRHGPELLEKTMKPKVEHILLMRLSDLQHTLYELYIQGLEEHRCFEVLRDQPVLQLLCSSPASFLRQMYILANSKEGTDEAAEVEGEADAAGDATNEGGDEVTEGPAGDQEGSAAAPLATQGSVKRKTGRPVAHPRPPALGAKMLEAAKQFSGISRLLKKIADVETKRLKKLAEAKRTKPKSAKEAQKQQQASLKYIGEAAYAVDNSSGIVWAVKYLLKYCMMNKQKLVIFSERIGTMDMIEYLLATDFKMTLGKQFHRIDGHVSPAKRDIYIQDFGNPRSSSQVFLLTTKAGSLGINLTVARRMLILDEPWNPVHNAQAIARIFRFGQNHPTHVYRIMAKNTFGHRVYRRSVDKESLFKRVIDKRHIKATNSKEDLQLYNYEKSEAMPVLTAEELKGKLSDPALQSIFKLHMERPEAKRWITEYQNHRDNLPDDPTQKLTKKQRREAARQFHQQEQQANPQQAGADEAPLKRWSSRMQQKWQKFVISDDDDDDDDEDYQPSVAHRPAAAAQPTAAPVQESATPSIMAGLSKSNLQSMNSSSEGSELKSRARTPGGSRTASRLPAAAADAADGPSQQTSKRRATPAPSPTPFAVGNAPVKKRVAEPGPSAGSDSAPVLADAQPPLQQSPAAAGAEPAPVIEQHHTAALCSDLSRSKAGNKPSAASLQLASEAQAGVAMPLARRQLHIPAPSTQRNGSRAGDQPSAAQGLMAHVSHTQQDSRAQTAHAVGAGPPADATNAAEPGGKNYGQGNGSHLGRNASGAASSQQLGTEVYKTQANVSKGGSTSGASASMRKRRGAEGAEESEQSSPPQRQERVHQQGGPSKRQKRADAGSMQNTISPPRLSLKERLSRSPLGKFFMPAAVSPEPDVAAQDDAPAAAFAHLASGALPNARQLAGQLPAANTQAEIGAPKDYTRQGNGASEAALNPPCSDSAAAPDPLRGRSVSNACDDVAAEMASLPTTASMPGNNPGKGTGSFGSRGKRGTDGETCHPPSHASAVAGTALATENASTSSQPAGLRAESDDAADRSLRQGAGPPSSAPHAEVAHLRSQPPNPQGALSAPSVPLPATDDAYGANQALPQDNSSEGHQHAPEPGQPQQQLSASPLASQNGSFCDILKPHEGHGRSDQIRGQQHCAHSSKPAQQLQQKQPWHAAQDDARHQASCSPAKSWLKERPSPKDMPAAQSGALDAIPAVQKQRVQGTHGGELRRQQGWPSTAGRAPTSQDPAPHPITNLTHLASDLRAARSNAGAQAVSSRHLPVDITKHGATADHHVHAASTPGCQAKAQTGLDRSGKRTVKQEVPTPAAKRPRLKADSQRSAGNAHGTASGHDVQRLHKAAKADSAGSRHTARSKPFSGTEQEHTSPHKPGAYLPEIEAIDLTGDE</sequence>
<feature type="compositionally biased region" description="Polar residues" evidence="10">
    <location>
        <begin position="675"/>
        <end position="704"/>
    </location>
</feature>
<evidence type="ECO:0000256" key="5">
    <source>
        <dbReference type="ARBA" id="ARBA00022806"/>
    </source>
</evidence>
<feature type="region of interest" description="Disordered" evidence="10">
    <location>
        <begin position="158"/>
        <end position="178"/>
    </location>
</feature>
<proteinExistence type="inferred from homology"/>
<feature type="compositionally biased region" description="Basic and acidic residues" evidence="10">
    <location>
        <begin position="2694"/>
        <end position="2704"/>
    </location>
</feature>
<dbReference type="PROSITE" id="PS51194">
    <property type="entry name" value="HELICASE_CTER"/>
    <property type="match status" value="1"/>
</dbReference>
<feature type="region of interest" description="Disordered" evidence="10">
    <location>
        <begin position="599"/>
        <end position="828"/>
    </location>
</feature>
<evidence type="ECO:0000256" key="3">
    <source>
        <dbReference type="ARBA" id="ARBA00022741"/>
    </source>
</evidence>
<evidence type="ECO:0000313" key="13">
    <source>
        <dbReference type="EMBL" id="KAK9825553.1"/>
    </source>
</evidence>
<feature type="region of interest" description="Disordered" evidence="10">
    <location>
        <begin position="337"/>
        <end position="410"/>
    </location>
</feature>
<feature type="region of interest" description="Disordered" evidence="10">
    <location>
        <begin position="1355"/>
        <end position="1385"/>
    </location>
</feature>
<reference evidence="13 14" key="1">
    <citation type="journal article" date="2024" name="Nat. Commun.">
        <title>Phylogenomics reveals the evolutionary origins of lichenization in chlorophyte algae.</title>
        <authorList>
            <person name="Puginier C."/>
            <person name="Libourel C."/>
            <person name="Otte J."/>
            <person name="Skaloud P."/>
            <person name="Haon M."/>
            <person name="Grisel S."/>
            <person name="Petersen M."/>
            <person name="Berrin J.G."/>
            <person name="Delaux P.M."/>
            <person name="Dal Grande F."/>
            <person name="Keller J."/>
        </authorList>
    </citation>
    <scope>NUCLEOTIDE SEQUENCE [LARGE SCALE GENOMIC DNA]</scope>
    <source>
        <strain evidence="13 14">SAG 2145</strain>
    </source>
</reference>
<dbReference type="SMART" id="SM00490">
    <property type="entry name" value="HELICc"/>
    <property type="match status" value="1"/>
</dbReference>
<dbReference type="PROSITE" id="PS51192">
    <property type="entry name" value="HELICASE_ATP_BIND_1"/>
    <property type="match status" value="1"/>
</dbReference>
<keyword evidence="4" id="KW-0378">Hydrolase</keyword>
<feature type="compositionally biased region" description="Low complexity" evidence="10">
    <location>
        <begin position="762"/>
        <end position="785"/>
    </location>
</feature>
<feature type="compositionally biased region" description="Low complexity" evidence="10">
    <location>
        <begin position="2126"/>
        <end position="2141"/>
    </location>
</feature>
<evidence type="ECO:0000256" key="4">
    <source>
        <dbReference type="ARBA" id="ARBA00022801"/>
    </source>
</evidence>
<feature type="compositionally biased region" description="Low complexity" evidence="10">
    <location>
        <begin position="2176"/>
        <end position="2192"/>
    </location>
</feature>
<dbReference type="Pfam" id="PF00271">
    <property type="entry name" value="Helicase_C"/>
    <property type="match status" value="1"/>
</dbReference>
<keyword evidence="9" id="KW-0175">Coiled coil</keyword>
<feature type="compositionally biased region" description="Low complexity" evidence="10">
    <location>
        <begin position="2294"/>
        <end position="2309"/>
    </location>
</feature>
<feature type="compositionally biased region" description="Basic and acidic residues" evidence="10">
    <location>
        <begin position="997"/>
        <end position="1007"/>
    </location>
</feature>
<feature type="region of interest" description="Disordered" evidence="10">
    <location>
        <begin position="2363"/>
        <end position="2524"/>
    </location>
</feature>
<comment type="subcellular location">
    <subcellularLocation>
        <location evidence="1">Nucleus</location>
    </subcellularLocation>
</comment>
<feature type="compositionally biased region" description="Acidic residues" evidence="10">
    <location>
        <begin position="341"/>
        <end position="351"/>
    </location>
</feature>
<name>A0AAW1QWC0_9CHLO</name>
<dbReference type="Proteomes" id="UP001438707">
    <property type="component" value="Unassembled WGS sequence"/>
</dbReference>
<keyword evidence="3" id="KW-0547">Nucleotide-binding</keyword>
<feature type="compositionally biased region" description="Polar residues" evidence="10">
    <location>
        <begin position="2389"/>
        <end position="2398"/>
    </location>
</feature>
<evidence type="ECO:0000256" key="1">
    <source>
        <dbReference type="ARBA" id="ARBA00004123"/>
    </source>
</evidence>
<dbReference type="Pfam" id="PF24580">
    <property type="entry name" value="DUF7607"/>
    <property type="match status" value="1"/>
</dbReference>
<evidence type="ECO:0000313" key="14">
    <source>
        <dbReference type="Proteomes" id="UP001438707"/>
    </source>
</evidence>
<feature type="compositionally biased region" description="Acidic residues" evidence="10">
    <location>
        <begin position="2163"/>
        <end position="2174"/>
    </location>
</feature>
<feature type="compositionally biased region" description="Low complexity" evidence="10">
    <location>
        <begin position="2210"/>
        <end position="2219"/>
    </location>
</feature>
<feature type="compositionally biased region" description="Low complexity" evidence="10">
    <location>
        <begin position="2602"/>
        <end position="2613"/>
    </location>
</feature>
<feature type="compositionally biased region" description="Acidic residues" evidence="10">
    <location>
        <begin position="630"/>
        <end position="667"/>
    </location>
</feature>
<feature type="domain" description="Helicase ATP-binding" evidence="11">
    <location>
        <begin position="1430"/>
        <end position="1627"/>
    </location>
</feature>
<dbReference type="CDD" id="cd18793">
    <property type="entry name" value="SF2_C_SNF"/>
    <property type="match status" value="1"/>
</dbReference>
<evidence type="ECO:0000256" key="6">
    <source>
        <dbReference type="ARBA" id="ARBA00022840"/>
    </source>
</evidence>
<feature type="compositionally biased region" description="Low complexity" evidence="10">
    <location>
        <begin position="2770"/>
        <end position="2783"/>
    </location>
</feature>
<dbReference type="PANTHER" id="PTHR45797">
    <property type="entry name" value="RAD54-LIKE"/>
    <property type="match status" value="1"/>
</dbReference>
<feature type="region of interest" description="Disordered" evidence="10">
    <location>
        <begin position="997"/>
        <end position="1027"/>
    </location>
</feature>
<feature type="compositionally biased region" description="Basic and acidic residues" evidence="10">
    <location>
        <begin position="2791"/>
        <end position="2802"/>
    </location>
</feature>
<dbReference type="GO" id="GO:0003677">
    <property type="term" value="F:DNA binding"/>
    <property type="evidence" value="ECO:0007669"/>
    <property type="project" value="UniProtKB-KW"/>
</dbReference>
<feature type="coiled-coil region" evidence="9">
    <location>
        <begin position="21"/>
        <end position="55"/>
    </location>
</feature>
<keyword evidence="8" id="KW-0539">Nucleus</keyword>
<dbReference type="SUPFAM" id="SSF52540">
    <property type="entry name" value="P-loop containing nucleoside triphosphate hydrolases"/>
    <property type="match status" value="2"/>
</dbReference>
<dbReference type="InterPro" id="IPR027417">
    <property type="entry name" value="P-loop_NTPase"/>
</dbReference>
<feature type="region of interest" description="Disordered" evidence="10">
    <location>
        <begin position="2100"/>
        <end position="2198"/>
    </location>
</feature>
<dbReference type="GO" id="GO:0016887">
    <property type="term" value="F:ATP hydrolysis activity"/>
    <property type="evidence" value="ECO:0007669"/>
    <property type="project" value="InterPro"/>
</dbReference>
<keyword evidence="7" id="KW-0238">DNA-binding</keyword>
<dbReference type="InterPro" id="IPR056026">
    <property type="entry name" value="DUF7607"/>
</dbReference>
<feature type="region of interest" description="Disordered" evidence="10">
    <location>
        <begin position="2570"/>
        <end position="2907"/>
    </location>
</feature>
<keyword evidence="6" id="KW-0067">ATP-binding</keyword>
<dbReference type="InterPro" id="IPR038718">
    <property type="entry name" value="SNF2-like_sf"/>
</dbReference>
<feature type="region of interest" description="Disordered" evidence="10">
    <location>
        <begin position="2210"/>
        <end position="2314"/>
    </location>
</feature>
<accession>A0AAW1QWC0</accession>
<feature type="region of interest" description="Disordered" evidence="10">
    <location>
        <begin position="1754"/>
        <end position="1813"/>
    </location>
</feature>
<keyword evidence="5" id="KW-0347">Helicase</keyword>
<dbReference type="SMART" id="SM00487">
    <property type="entry name" value="DEXDc"/>
    <property type="match status" value="1"/>
</dbReference>